<dbReference type="EnsemblMetazoa" id="XM_019899274.1">
    <property type="protein sequence ID" value="XP_019754833.1"/>
    <property type="gene ID" value="LOC109533818"/>
</dbReference>
<dbReference type="Proteomes" id="UP000019118">
    <property type="component" value="Unassembled WGS sequence"/>
</dbReference>
<dbReference type="InterPro" id="IPR016024">
    <property type="entry name" value="ARM-type_fold"/>
</dbReference>
<sequence length="1121" mass="130588">MNFVETFRQYHSKLVDPSIVTKIWKEIIIGRRSLISVDSVIEYSFHYPVDTEFYLEELLDKFESAMKEDLRTIEGNLKAYIQTFIYYCLGSADRIPIRTSLLSAELYLKILLLPSDIGKLYFEKNMFVMVLYLCTKCIRKQNIPTEQLTKVLELIYKYVSERSVSFLMIQGTANLYANVLKHRSIEGDIKKCDDPLAMVCLNCLKNLIVAKEHPREVKYIMESMLRCMRTDISKTISPGQRKIAICLSKKFIKNVMFVEIEDKNKMQYFLDALFALIGVSDFEYFEDCCDIINMLDEQLYKEFLRRLPNYLESKNHEKYYVNIMCLLYYMLSQPHPGNFPKLNVLYSVCIKEMVIKLLHRKKSIQYRSIEILAKICLLRKNAVLDGVFEIINITGNLATIRVSSILRAFVRILDDQYAGNPVRSKQILHIVSKFLISIDKVDADLSSQILFLVCKDGTPYSVKNVLPELHSLYLQLSEKLSCGARLAIMRIFFKMAMHADPSSSVFIEHLYNSMIYSSTIHGVVYGPEQYSNLLMSEEFDYELFLPKCRHLIKYDQVCHLISNFKCKEPGYCILLNSLLDYVKYKEYNILTDYIIDNFEDICCVDAAGHLLNGYRRIILNKGVYNVSGTPKFNIIHGLLWNSLFKQICGVTSIKASFDLIDTLNEILHLPNDEEQRVTLLTLISECAYRDLKQNDLMAGSVMTLTEVCIALKRPPRNEILVIFGNVMDDPRTMSLLKTKLKDALIQLISFFGTMAMMDRPKIPTASKMFRKALEVPDPLVQLTAIKMYYTLSSELSHEFEDIIKFCFKNVTSDHTVLSRVCLTILEELIYDSYVLLDSESFMRFIHRLASYSLSDFMRHMLNERFLVSNKHDVGRFYMTTLVYMSGHTKLEDYPINESFRKDLVEMRNLLDIPNDLIKFLFTSIQPKTRFSILNEICLIFDLLVAGKCKIDDNFFIFFNYSLYTFKVMTGKTDFKYRNTFYGQVCRSVNKQIFNRDGKCKDLALYGEYESDVRRCTISLLQLLYFIQNEDRLNEYLCPVFDALACWIDHVKPELIHYIQYENGKEFDHPLKRLVHFYKSNKLRLENYINNQESFTVDTIMDGVNVCDASDACINRSSDSRP</sequence>
<reference evidence="2" key="1">
    <citation type="journal article" date="2013" name="Genome Biol.">
        <title>Draft genome of the mountain pine beetle, Dendroctonus ponderosae Hopkins, a major forest pest.</title>
        <authorList>
            <person name="Keeling C.I."/>
            <person name="Yuen M.M."/>
            <person name="Liao N.Y."/>
            <person name="Docking T.R."/>
            <person name="Chan S.K."/>
            <person name="Taylor G.A."/>
            <person name="Palmquist D.L."/>
            <person name="Jackman S.D."/>
            <person name="Nguyen A."/>
            <person name="Li M."/>
            <person name="Henderson H."/>
            <person name="Janes J.K."/>
            <person name="Zhao Y."/>
            <person name="Pandoh P."/>
            <person name="Moore R."/>
            <person name="Sperling F.A."/>
            <person name="Huber D.P."/>
            <person name="Birol I."/>
            <person name="Jones S.J."/>
            <person name="Bohlmann J."/>
        </authorList>
    </citation>
    <scope>NUCLEOTIDE SEQUENCE</scope>
</reference>
<dbReference type="GeneID" id="109533818"/>
<evidence type="ECO:0000313" key="2">
    <source>
        <dbReference type="Proteomes" id="UP000019118"/>
    </source>
</evidence>
<evidence type="ECO:0008006" key="3">
    <source>
        <dbReference type="Google" id="ProtNLM"/>
    </source>
</evidence>
<proteinExistence type="predicted"/>
<keyword evidence="2" id="KW-1185">Reference proteome</keyword>
<protein>
    <recommendedName>
        <fullName evidence="3">Condensin complex subunit 1 C-terminal domain-containing protein</fullName>
    </recommendedName>
</protein>
<organism evidence="1 2">
    <name type="scientific">Dendroctonus ponderosae</name>
    <name type="common">Mountain pine beetle</name>
    <dbReference type="NCBI Taxonomy" id="77166"/>
    <lineage>
        <taxon>Eukaryota</taxon>
        <taxon>Metazoa</taxon>
        <taxon>Ecdysozoa</taxon>
        <taxon>Arthropoda</taxon>
        <taxon>Hexapoda</taxon>
        <taxon>Insecta</taxon>
        <taxon>Pterygota</taxon>
        <taxon>Neoptera</taxon>
        <taxon>Endopterygota</taxon>
        <taxon>Coleoptera</taxon>
        <taxon>Polyphaga</taxon>
        <taxon>Cucujiformia</taxon>
        <taxon>Curculionidae</taxon>
        <taxon>Scolytinae</taxon>
        <taxon>Dendroctonus</taxon>
    </lineage>
</organism>
<dbReference type="AlphaFoldDB" id="A0AAR5P0Z1"/>
<dbReference type="SUPFAM" id="SSF48371">
    <property type="entry name" value="ARM repeat"/>
    <property type="match status" value="1"/>
</dbReference>
<evidence type="ECO:0000313" key="1">
    <source>
        <dbReference type="EnsemblMetazoa" id="XP_019754833.1"/>
    </source>
</evidence>
<dbReference type="KEGG" id="dpa:109533818"/>
<reference evidence="1" key="2">
    <citation type="submission" date="2024-08" db="UniProtKB">
        <authorList>
            <consortium name="EnsemblMetazoa"/>
        </authorList>
    </citation>
    <scope>IDENTIFICATION</scope>
</reference>
<accession>A0AAR5P0Z1</accession>
<name>A0AAR5P0Z1_DENPD</name>